<proteinExistence type="inferred from homology"/>
<dbReference type="AlphaFoldDB" id="A0A397WMG1"/>
<comment type="similarity">
    <text evidence="1">Belongs to the universal ribosomal protein uS2 family.</text>
</comment>
<dbReference type="InterPro" id="IPR023591">
    <property type="entry name" value="Ribosomal_uS2_flav_dom_sf"/>
</dbReference>
<dbReference type="PROSITE" id="PS00962">
    <property type="entry name" value="RIBOSOMAL_S2_1"/>
    <property type="match status" value="1"/>
</dbReference>
<sequence length="203" mass="23320">MEWLVPLEEYIKAGVHIGTRIKTRDMKKYIAKVRRDGLAIIDINKTDERLRMVTRFLSRYEPLEILVVGRRETSKRPLQMLNKYTGIITYPGRYPPGLLTNISLSNFSDVEVVVVTDPILDKNALIDAYRTGKIIIGLVDTNNTLRYIDLAIPCNNRGAKSLALIYYLITREYLRNRGVIPKKGELDVGYIAFAETEKEEEEI</sequence>
<dbReference type="InterPro" id="IPR005707">
    <property type="entry name" value="Ribosomal_uS2_euk/arc"/>
</dbReference>
<dbReference type="Pfam" id="PF00318">
    <property type="entry name" value="Ribosomal_S2"/>
    <property type="match status" value="2"/>
</dbReference>
<evidence type="ECO:0000256" key="1">
    <source>
        <dbReference type="ARBA" id="ARBA00006242"/>
    </source>
</evidence>
<dbReference type="EMBL" id="MWMI01000003">
    <property type="protein sequence ID" value="RIB35265.1"/>
    <property type="molecule type" value="Genomic_DNA"/>
</dbReference>
<dbReference type="PRINTS" id="PR00395">
    <property type="entry name" value="RIBOSOMALS2"/>
</dbReference>
<dbReference type="SUPFAM" id="SSF52313">
    <property type="entry name" value="Ribosomal protein S2"/>
    <property type="match status" value="1"/>
</dbReference>
<dbReference type="CDD" id="cd01425">
    <property type="entry name" value="RPS2"/>
    <property type="match status" value="1"/>
</dbReference>
<keyword evidence="2 6" id="KW-0689">Ribosomal protein</keyword>
<dbReference type="Gene3D" id="3.40.50.10490">
    <property type="entry name" value="Glucose-6-phosphate isomerase like protein, domain 1"/>
    <property type="match status" value="1"/>
</dbReference>
<name>A0A397WMG1_9ARCH</name>
<dbReference type="GO" id="GO:0015935">
    <property type="term" value="C:small ribosomal subunit"/>
    <property type="evidence" value="ECO:0007669"/>
    <property type="project" value="InterPro"/>
</dbReference>
<organism evidence="6 7">
    <name type="scientific">Candidatus Nanoclepta minutus</name>
    <dbReference type="NCBI Taxonomy" id="1940235"/>
    <lineage>
        <taxon>Archaea</taxon>
        <taxon>Nanobdellota</taxon>
        <taxon>Candidatus Nanoclepta</taxon>
    </lineage>
</organism>
<dbReference type="InterPro" id="IPR001865">
    <property type="entry name" value="Ribosomal_uS2"/>
</dbReference>
<evidence type="ECO:0000256" key="2">
    <source>
        <dbReference type="ARBA" id="ARBA00022980"/>
    </source>
</evidence>
<protein>
    <recommendedName>
        <fullName evidence="4">Small ribosomal subunit protein uS2</fullName>
    </recommendedName>
    <alternativeName>
        <fullName evidence="5">30S ribosomal protein S2</fullName>
    </alternativeName>
</protein>
<comment type="caution">
    <text evidence="6">The sequence shown here is derived from an EMBL/GenBank/DDBJ whole genome shotgun (WGS) entry which is preliminary data.</text>
</comment>
<reference evidence="6 7" key="1">
    <citation type="journal article" date="2018" name="Syst. Appl. Microbiol.">
        <title>A new symbiotic nanoarchaeote (Candidatus Nanoclepta minutus) and its host (Zestosphaera tikiterensis gen. nov., sp. nov.) from a New Zealand hot spring.</title>
        <authorList>
            <person name="St John E."/>
            <person name="Liu Y."/>
            <person name="Podar M."/>
            <person name="Stott M.B."/>
            <person name="Meneghin J."/>
            <person name="Chen Z."/>
            <person name="Lagutin K."/>
            <person name="Mitchell K."/>
            <person name="Reysenbach A.L."/>
        </authorList>
    </citation>
    <scope>NUCLEOTIDE SEQUENCE [LARGE SCALE GENOMIC DNA]</scope>
    <source>
        <strain evidence="6">NZ3</strain>
    </source>
</reference>
<accession>A0A397WMG1</accession>
<dbReference type="PANTHER" id="PTHR11489">
    <property type="entry name" value="40S RIBOSOMAL PROTEIN SA"/>
    <property type="match status" value="1"/>
</dbReference>
<evidence type="ECO:0000256" key="4">
    <source>
        <dbReference type="ARBA" id="ARBA00035256"/>
    </source>
</evidence>
<evidence type="ECO:0000256" key="5">
    <source>
        <dbReference type="ARBA" id="ARBA00035518"/>
    </source>
</evidence>
<dbReference type="InterPro" id="IPR018130">
    <property type="entry name" value="Ribosomal_uS2_CS"/>
</dbReference>
<keyword evidence="3" id="KW-0687">Ribonucleoprotein</keyword>
<evidence type="ECO:0000313" key="6">
    <source>
        <dbReference type="EMBL" id="RIB35265.1"/>
    </source>
</evidence>
<dbReference type="GO" id="GO:0003735">
    <property type="term" value="F:structural constituent of ribosome"/>
    <property type="evidence" value="ECO:0007669"/>
    <property type="project" value="InterPro"/>
</dbReference>
<dbReference type="GO" id="GO:0006412">
    <property type="term" value="P:translation"/>
    <property type="evidence" value="ECO:0007669"/>
    <property type="project" value="InterPro"/>
</dbReference>
<dbReference type="NCBIfam" id="TIGR01012">
    <property type="entry name" value="uS2_euk_arch"/>
    <property type="match status" value="1"/>
</dbReference>
<gene>
    <name evidence="6" type="ORF">BXU00_01905</name>
</gene>
<dbReference type="FunFam" id="3.40.50.10490:FF:000030">
    <property type="entry name" value="30S ribosomal protein S2"/>
    <property type="match status" value="1"/>
</dbReference>
<evidence type="ECO:0000313" key="7">
    <source>
        <dbReference type="Proteomes" id="UP000266622"/>
    </source>
</evidence>
<evidence type="ECO:0000256" key="3">
    <source>
        <dbReference type="ARBA" id="ARBA00023274"/>
    </source>
</evidence>
<dbReference type="Proteomes" id="UP000266622">
    <property type="component" value="Unassembled WGS sequence"/>
</dbReference>